<dbReference type="GO" id="GO:0003677">
    <property type="term" value="F:DNA binding"/>
    <property type="evidence" value="ECO:0007669"/>
    <property type="project" value="UniProtKB-KW"/>
</dbReference>
<keyword evidence="1" id="KW-0805">Transcription regulation</keyword>
<keyword evidence="2" id="KW-0238">DNA-binding</keyword>
<dbReference type="PROSITE" id="PS51063">
    <property type="entry name" value="HTH_CRP_2"/>
    <property type="match status" value="1"/>
</dbReference>
<evidence type="ECO:0000313" key="8">
    <source>
        <dbReference type="Proteomes" id="UP001155220"/>
    </source>
</evidence>
<evidence type="ECO:0000256" key="3">
    <source>
        <dbReference type="ARBA" id="ARBA00023163"/>
    </source>
</evidence>
<evidence type="ECO:0000256" key="4">
    <source>
        <dbReference type="SAM" id="MobiDB-lite"/>
    </source>
</evidence>
<dbReference type="GO" id="GO:0003700">
    <property type="term" value="F:DNA-binding transcription factor activity"/>
    <property type="evidence" value="ECO:0007669"/>
    <property type="project" value="TreeGrafter"/>
</dbReference>
<dbReference type="Pfam" id="PF13545">
    <property type="entry name" value="HTH_Crp_2"/>
    <property type="match status" value="1"/>
</dbReference>
<dbReference type="PRINTS" id="PR00034">
    <property type="entry name" value="HTHCRP"/>
</dbReference>
<dbReference type="InterPro" id="IPR000595">
    <property type="entry name" value="cNMP-bd_dom"/>
</dbReference>
<dbReference type="CDD" id="cd00092">
    <property type="entry name" value="HTH_CRP"/>
    <property type="match status" value="1"/>
</dbReference>
<dbReference type="CDD" id="cd00038">
    <property type="entry name" value="CAP_ED"/>
    <property type="match status" value="1"/>
</dbReference>
<organism evidence="7 8">
    <name type="scientific">Aurantimonas marianensis</name>
    <dbReference type="NCBI Taxonomy" id="2920428"/>
    <lineage>
        <taxon>Bacteria</taxon>
        <taxon>Pseudomonadati</taxon>
        <taxon>Pseudomonadota</taxon>
        <taxon>Alphaproteobacteria</taxon>
        <taxon>Hyphomicrobiales</taxon>
        <taxon>Aurantimonadaceae</taxon>
        <taxon>Aurantimonas</taxon>
    </lineage>
</organism>
<dbReference type="InterPro" id="IPR018490">
    <property type="entry name" value="cNMP-bd_dom_sf"/>
</dbReference>
<dbReference type="SUPFAM" id="SSF46785">
    <property type="entry name" value="Winged helix' DNA-binding domain"/>
    <property type="match status" value="1"/>
</dbReference>
<feature type="region of interest" description="Disordered" evidence="4">
    <location>
        <begin position="1"/>
        <end position="26"/>
    </location>
</feature>
<dbReference type="InterPro" id="IPR036390">
    <property type="entry name" value="WH_DNA-bd_sf"/>
</dbReference>
<evidence type="ECO:0000256" key="2">
    <source>
        <dbReference type="ARBA" id="ARBA00023125"/>
    </source>
</evidence>
<dbReference type="PROSITE" id="PS50042">
    <property type="entry name" value="CNMP_BINDING_3"/>
    <property type="match status" value="1"/>
</dbReference>
<reference evidence="7" key="1">
    <citation type="submission" date="2022-03" db="EMBL/GenBank/DDBJ databases">
        <title>Aurantimonas Liuensis sp. Nov., isolated from the hadal seawater of the Mariana Trench.</title>
        <authorList>
            <person name="Liu R."/>
        </authorList>
    </citation>
    <scope>NUCLEOTIDE SEQUENCE</scope>
    <source>
        <strain evidence="7">LRZ36</strain>
    </source>
</reference>
<sequence>MLASTISQARSPTHPFGAGHPTFPSPCDSQRPQLVAFRQAGEEIYAAGDPVKHIYRVEYGAVRVFRLLADGRRQISAFHVAGEIFGFEARLDHEFFAEAINATGIRPLRLAAIEDVSRDLFPVALQSLTAMQKHLLILSRHAAIERLAAFLVDMAERQGDLDQIHLPMSRMDIADHLGLTIETVSRTFTRLKELGLIQLPDSRNIEILRRNALNDIGE</sequence>
<dbReference type="InterPro" id="IPR014710">
    <property type="entry name" value="RmlC-like_jellyroll"/>
</dbReference>
<dbReference type="Gene3D" id="1.10.10.10">
    <property type="entry name" value="Winged helix-like DNA-binding domain superfamily/Winged helix DNA-binding domain"/>
    <property type="match status" value="1"/>
</dbReference>
<dbReference type="Gene3D" id="2.60.120.10">
    <property type="entry name" value="Jelly Rolls"/>
    <property type="match status" value="1"/>
</dbReference>
<dbReference type="Proteomes" id="UP001155220">
    <property type="component" value="Unassembled WGS sequence"/>
</dbReference>
<dbReference type="InterPro" id="IPR050397">
    <property type="entry name" value="Env_Response_Regulators"/>
</dbReference>
<dbReference type="EMBL" id="JALHBS010000110">
    <property type="protein sequence ID" value="MCP3056894.1"/>
    <property type="molecule type" value="Genomic_DNA"/>
</dbReference>
<evidence type="ECO:0000259" key="5">
    <source>
        <dbReference type="PROSITE" id="PS50042"/>
    </source>
</evidence>
<protein>
    <submittedName>
        <fullName evidence="7">Helix-turn-helix domain-containing protein</fullName>
    </submittedName>
</protein>
<feature type="domain" description="HTH crp-type" evidence="6">
    <location>
        <begin position="141"/>
        <end position="211"/>
    </location>
</feature>
<feature type="domain" description="Cyclic nucleotide-binding" evidence="5">
    <location>
        <begin position="37"/>
        <end position="121"/>
    </location>
</feature>
<dbReference type="PANTHER" id="PTHR24567:SF75">
    <property type="entry name" value="FUMARATE AND NITRATE REDUCTION REGULATORY PROTEIN"/>
    <property type="match status" value="1"/>
</dbReference>
<dbReference type="GO" id="GO:0005829">
    <property type="term" value="C:cytosol"/>
    <property type="evidence" value="ECO:0007669"/>
    <property type="project" value="TreeGrafter"/>
</dbReference>
<keyword evidence="8" id="KW-1185">Reference proteome</keyword>
<dbReference type="SMART" id="SM00100">
    <property type="entry name" value="cNMP"/>
    <property type="match status" value="1"/>
</dbReference>
<dbReference type="InterPro" id="IPR036388">
    <property type="entry name" value="WH-like_DNA-bd_sf"/>
</dbReference>
<evidence type="ECO:0000256" key="1">
    <source>
        <dbReference type="ARBA" id="ARBA00023015"/>
    </source>
</evidence>
<dbReference type="RefSeq" id="WP_253965695.1">
    <property type="nucleotide sequence ID" value="NZ_JALHBS010000110.1"/>
</dbReference>
<gene>
    <name evidence="7" type="ORF">MJ956_17325</name>
</gene>
<dbReference type="AlphaFoldDB" id="A0A9X2HH33"/>
<comment type="caution">
    <text evidence="7">The sequence shown here is derived from an EMBL/GenBank/DDBJ whole genome shotgun (WGS) entry which is preliminary data.</text>
</comment>
<keyword evidence="3" id="KW-0804">Transcription</keyword>
<name>A0A9X2HH33_9HYPH</name>
<proteinExistence type="predicted"/>
<dbReference type="InterPro" id="IPR012318">
    <property type="entry name" value="HTH_CRP"/>
</dbReference>
<dbReference type="Pfam" id="PF00027">
    <property type="entry name" value="cNMP_binding"/>
    <property type="match status" value="1"/>
</dbReference>
<accession>A0A9X2HH33</accession>
<evidence type="ECO:0000259" key="6">
    <source>
        <dbReference type="PROSITE" id="PS51063"/>
    </source>
</evidence>
<dbReference type="SMART" id="SM00419">
    <property type="entry name" value="HTH_CRP"/>
    <property type="match status" value="1"/>
</dbReference>
<dbReference type="PANTHER" id="PTHR24567">
    <property type="entry name" value="CRP FAMILY TRANSCRIPTIONAL REGULATORY PROTEIN"/>
    <property type="match status" value="1"/>
</dbReference>
<dbReference type="SUPFAM" id="SSF51206">
    <property type="entry name" value="cAMP-binding domain-like"/>
    <property type="match status" value="1"/>
</dbReference>
<evidence type="ECO:0000313" key="7">
    <source>
        <dbReference type="EMBL" id="MCP3056894.1"/>
    </source>
</evidence>
<feature type="compositionally biased region" description="Polar residues" evidence="4">
    <location>
        <begin position="1"/>
        <end position="11"/>
    </location>
</feature>